<accession>A0A1X1FD71</accession>
<keyword evidence="3" id="KW-0238">DNA-binding</keyword>
<dbReference type="EMBL" id="MSBD01000044">
    <property type="protein sequence ID" value="ORN27099.1"/>
    <property type="molecule type" value="Genomic_DNA"/>
</dbReference>
<dbReference type="InterPro" id="IPR004107">
    <property type="entry name" value="Integrase_SAM-like_N"/>
</dbReference>
<keyword evidence="7" id="KW-1185">Reference proteome</keyword>
<dbReference type="InterPro" id="IPR010998">
    <property type="entry name" value="Integrase_recombinase_N"/>
</dbReference>
<evidence type="ECO:0000256" key="3">
    <source>
        <dbReference type="ARBA" id="ARBA00023125"/>
    </source>
</evidence>
<evidence type="ECO:0000313" key="6">
    <source>
        <dbReference type="EMBL" id="ORN27099.1"/>
    </source>
</evidence>
<proteinExistence type="inferred from homology"/>
<dbReference type="PANTHER" id="PTHR30629">
    <property type="entry name" value="PROPHAGE INTEGRASE"/>
    <property type="match status" value="1"/>
</dbReference>
<dbReference type="InterPro" id="IPR002104">
    <property type="entry name" value="Integrase_catalytic"/>
</dbReference>
<name>A0A1X1FD71_9LACO</name>
<dbReference type="AlphaFoldDB" id="A0A1X1FD71"/>
<dbReference type="GO" id="GO:0003677">
    <property type="term" value="F:DNA binding"/>
    <property type="evidence" value="ECO:0007669"/>
    <property type="project" value="UniProtKB-KW"/>
</dbReference>
<evidence type="ECO:0000256" key="4">
    <source>
        <dbReference type="ARBA" id="ARBA00023172"/>
    </source>
</evidence>
<evidence type="ECO:0000256" key="1">
    <source>
        <dbReference type="ARBA" id="ARBA00008857"/>
    </source>
</evidence>
<dbReference type="Gene3D" id="1.10.150.130">
    <property type="match status" value="1"/>
</dbReference>
<evidence type="ECO:0000259" key="5">
    <source>
        <dbReference type="PROSITE" id="PS51898"/>
    </source>
</evidence>
<sequence length="385" mass="45189">MTKIKEYQNRDGEKRYQFNMYIGINPETGKAQRTTRRGFTSRKEAKLALSRLELQVSEYGFKAEKKPKIYTFEDVYEMWFVQYKNTVKESSWATTQRIFRLHILPVFGKYRVEKITVPMCQQAVNKWFNDGLRQYHRFLNYAGKVLKYSITMQLITSNPVEGVIIPRQTDDRTRQNIENYYNKQELEHFFECLKDDDQIPQAYVFFRLAAFSGMRKSEMLALKWSDVNFKDCSIDINKTQSRGAGNRLVIQSPKTARSRRTAYIDPKTAQILRNWQKEQQKFLGAMGFPIGDNLIFANEKNEMFQPVKPQVWLKHVIGNYDLKKVTVHAFRHTYATLSFESGASVKAVQEQLGHSSYKTTMDIYTATTRKESNEATEKLAKYLNF</sequence>
<dbReference type="InterPro" id="IPR050808">
    <property type="entry name" value="Phage_Integrase"/>
</dbReference>
<dbReference type="Gene3D" id="1.10.443.10">
    <property type="entry name" value="Intergrase catalytic core"/>
    <property type="match status" value="1"/>
</dbReference>
<dbReference type="InterPro" id="IPR011010">
    <property type="entry name" value="DNA_brk_join_enz"/>
</dbReference>
<dbReference type="RefSeq" id="WP_084988944.1">
    <property type="nucleotide sequence ID" value="NZ_MSAU01000021.1"/>
</dbReference>
<dbReference type="InterPro" id="IPR013762">
    <property type="entry name" value="Integrase-like_cat_sf"/>
</dbReference>
<feature type="domain" description="Tyr recombinase" evidence="5">
    <location>
        <begin position="175"/>
        <end position="377"/>
    </location>
</feature>
<dbReference type="PROSITE" id="PS51898">
    <property type="entry name" value="TYR_RECOMBINASE"/>
    <property type="match status" value="1"/>
</dbReference>
<protein>
    <submittedName>
        <fullName evidence="6">Tyrosine recombinase XerC</fullName>
    </submittedName>
</protein>
<comment type="caution">
    <text evidence="6">The sequence shown here is derived from an EMBL/GenBank/DDBJ whole genome shotgun (WGS) entry which is preliminary data.</text>
</comment>
<dbReference type="GO" id="GO:0015074">
    <property type="term" value="P:DNA integration"/>
    <property type="evidence" value="ECO:0007669"/>
    <property type="project" value="UniProtKB-KW"/>
</dbReference>
<dbReference type="Pfam" id="PF00589">
    <property type="entry name" value="Phage_integrase"/>
    <property type="match status" value="1"/>
</dbReference>
<dbReference type="Pfam" id="PF14659">
    <property type="entry name" value="Phage_int_SAM_3"/>
    <property type="match status" value="1"/>
</dbReference>
<dbReference type="CDD" id="cd01189">
    <property type="entry name" value="INT_ICEBs1_C_like"/>
    <property type="match status" value="1"/>
</dbReference>
<evidence type="ECO:0000313" key="7">
    <source>
        <dbReference type="Proteomes" id="UP000193009"/>
    </source>
</evidence>
<dbReference type="Proteomes" id="UP000193009">
    <property type="component" value="Unassembled WGS sequence"/>
</dbReference>
<comment type="similarity">
    <text evidence="1">Belongs to the 'phage' integrase family.</text>
</comment>
<dbReference type="GO" id="GO:0006310">
    <property type="term" value="P:DNA recombination"/>
    <property type="evidence" value="ECO:0007669"/>
    <property type="project" value="UniProtKB-KW"/>
</dbReference>
<dbReference type="PANTHER" id="PTHR30629:SF2">
    <property type="entry name" value="PROPHAGE INTEGRASE INTS-RELATED"/>
    <property type="match status" value="1"/>
</dbReference>
<reference evidence="6 7" key="1">
    <citation type="journal article" date="2017" name="Front. Microbiol.">
        <title>The Histidine Decarboxylase Gene Cluster of Lactobacillus parabuchneri Was Gained by Horizontal Gene Transfer and Is Mobile within the Species.</title>
        <authorList>
            <person name="Wuthrich D."/>
            <person name="Berthoud H."/>
            <person name="Wechsler D."/>
            <person name="Eugster E."/>
            <person name="Irmler S."/>
            <person name="Bruggmann R."/>
        </authorList>
    </citation>
    <scope>NUCLEOTIDE SEQUENCE [LARGE SCALE GENOMIC DNA]</scope>
    <source>
        <strain evidence="6 7">FAM23169</strain>
    </source>
</reference>
<evidence type="ECO:0000256" key="2">
    <source>
        <dbReference type="ARBA" id="ARBA00022908"/>
    </source>
</evidence>
<dbReference type="InterPro" id="IPR028259">
    <property type="entry name" value="AP2-like_int_N"/>
</dbReference>
<dbReference type="SUPFAM" id="SSF56349">
    <property type="entry name" value="DNA breaking-rejoining enzymes"/>
    <property type="match status" value="1"/>
</dbReference>
<gene>
    <name evidence="6" type="ORF">FAM23169_01866</name>
</gene>
<dbReference type="Pfam" id="PF14657">
    <property type="entry name" value="Arm-DNA-bind_4"/>
    <property type="match status" value="1"/>
</dbReference>
<organism evidence="6 7">
    <name type="scientific">Lentilactobacillus parabuchneri</name>
    <dbReference type="NCBI Taxonomy" id="152331"/>
    <lineage>
        <taxon>Bacteria</taxon>
        <taxon>Bacillati</taxon>
        <taxon>Bacillota</taxon>
        <taxon>Bacilli</taxon>
        <taxon>Lactobacillales</taxon>
        <taxon>Lactobacillaceae</taxon>
        <taxon>Lentilactobacillus</taxon>
    </lineage>
</organism>
<keyword evidence="2" id="KW-0229">DNA integration</keyword>
<dbReference type="OrthoDB" id="9803188at2"/>
<keyword evidence="4" id="KW-0233">DNA recombination</keyword>